<sequence>MPWVVTAIVSWILLYLLVDVQQLKRTIFGGFFAVALASLVDWGGQQLHLYEFRDIIIPWANCSAFYMLGPVFVIGVLFSQFLPRDRALQVINIVVISLLYLAMEFLILQTGAAVYLNWHLLASLTVDLAAMTSLTWVAQTFELAPSYKRCYF</sequence>
<dbReference type="OrthoDB" id="1724157at2"/>
<keyword evidence="3" id="KW-1185">Reference proteome</keyword>
<evidence type="ECO:0000313" key="3">
    <source>
        <dbReference type="Proteomes" id="UP000189464"/>
    </source>
</evidence>
<feature type="transmembrane region" description="Helical" evidence="1">
    <location>
        <begin position="56"/>
        <end position="78"/>
    </location>
</feature>
<keyword evidence="1" id="KW-1133">Transmembrane helix</keyword>
<evidence type="ECO:0000313" key="2">
    <source>
        <dbReference type="EMBL" id="AQS58745.1"/>
    </source>
</evidence>
<keyword evidence="1" id="KW-0812">Transmembrane</keyword>
<dbReference type="Proteomes" id="UP000189464">
    <property type="component" value="Chromosome"/>
</dbReference>
<gene>
    <name evidence="2" type="ORF">B0537_06390</name>
</gene>
<accession>A0A1S6IVE3</accession>
<dbReference type="STRING" id="1833852.B0537_06390"/>
<evidence type="ECO:0000256" key="1">
    <source>
        <dbReference type="SAM" id="Phobius"/>
    </source>
</evidence>
<dbReference type="AlphaFoldDB" id="A0A1S6IVE3"/>
<organism evidence="2 3">
    <name type="scientific">Desulforamulus ferrireducens</name>
    <dbReference type="NCBI Taxonomy" id="1833852"/>
    <lineage>
        <taxon>Bacteria</taxon>
        <taxon>Bacillati</taxon>
        <taxon>Bacillota</taxon>
        <taxon>Clostridia</taxon>
        <taxon>Eubacteriales</taxon>
        <taxon>Peptococcaceae</taxon>
        <taxon>Desulforamulus</taxon>
    </lineage>
</organism>
<reference evidence="2 3" key="1">
    <citation type="journal article" date="2016" name="Int. J. Syst. Evol. Microbiol.">
        <title>Desulfotomaculum ferrireducens sp. nov., a moderately thermophilic sulfate-reducing and dissimilatory Fe(III)-reducing bacterium isolated from compost.</title>
        <authorList>
            <person name="Yang G."/>
            <person name="Guo J."/>
            <person name="Zhuang L."/>
            <person name="Yuan Y."/>
            <person name="Zhou S."/>
        </authorList>
    </citation>
    <scope>NUCLEOTIDE SEQUENCE [LARGE SCALE GENOMIC DNA]</scope>
    <source>
        <strain evidence="2 3">GSS09</strain>
    </source>
</reference>
<protein>
    <submittedName>
        <fullName evidence="2">Uncharacterized protein</fullName>
    </submittedName>
</protein>
<feature type="transmembrane region" description="Helical" evidence="1">
    <location>
        <begin position="90"/>
        <end position="112"/>
    </location>
</feature>
<name>A0A1S6IVE3_9FIRM</name>
<dbReference type="EMBL" id="CP019698">
    <property type="protein sequence ID" value="AQS58745.1"/>
    <property type="molecule type" value="Genomic_DNA"/>
</dbReference>
<dbReference type="RefSeq" id="WP_077713746.1">
    <property type="nucleotide sequence ID" value="NZ_CP019698.1"/>
</dbReference>
<dbReference type="KEGG" id="dfg:B0537_06390"/>
<keyword evidence="1" id="KW-0472">Membrane</keyword>
<proteinExistence type="predicted"/>
<feature type="transmembrane region" description="Helical" evidence="1">
    <location>
        <begin position="118"/>
        <end position="138"/>
    </location>
</feature>
<feature type="transmembrane region" description="Helical" evidence="1">
    <location>
        <begin position="26"/>
        <end position="44"/>
    </location>
</feature>